<dbReference type="KEGG" id="pgu:PGUG_01079"/>
<evidence type="ECO:0000313" key="1">
    <source>
        <dbReference type="EMBL" id="EDK36981.1"/>
    </source>
</evidence>
<dbReference type="Proteomes" id="UP000001997">
    <property type="component" value="Unassembled WGS sequence"/>
</dbReference>
<dbReference type="EMBL" id="CH408155">
    <property type="protein sequence ID" value="EDK36981.1"/>
    <property type="molecule type" value="Genomic_DNA"/>
</dbReference>
<dbReference type="InParanoid" id="A5DCS4"/>
<reference evidence="1 2" key="1">
    <citation type="journal article" date="2009" name="Nature">
        <title>Evolution of pathogenicity and sexual reproduction in eight Candida genomes.</title>
        <authorList>
            <person name="Butler G."/>
            <person name="Rasmussen M.D."/>
            <person name="Lin M.F."/>
            <person name="Santos M.A."/>
            <person name="Sakthikumar S."/>
            <person name="Munro C.A."/>
            <person name="Rheinbay E."/>
            <person name="Grabherr M."/>
            <person name="Forche A."/>
            <person name="Reedy J.L."/>
            <person name="Agrafioti I."/>
            <person name="Arnaud M.B."/>
            <person name="Bates S."/>
            <person name="Brown A.J."/>
            <person name="Brunke S."/>
            <person name="Costanzo M.C."/>
            <person name="Fitzpatrick D.A."/>
            <person name="de Groot P.W."/>
            <person name="Harris D."/>
            <person name="Hoyer L.L."/>
            <person name="Hube B."/>
            <person name="Klis F.M."/>
            <person name="Kodira C."/>
            <person name="Lennard N."/>
            <person name="Logue M.E."/>
            <person name="Martin R."/>
            <person name="Neiman A.M."/>
            <person name="Nikolaou E."/>
            <person name="Quail M.A."/>
            <person name="Quinn J."/>
            <person name="Santos M.C."/>
            <person name="Schmitzberger F.F."/>
            <person name="Sherlock G."/>
            <person name="Shah P."/>
            <person name="Silverstein K.A."/>
            <person name="Skrzypek M.S."/>
            <person name="Soll D."/>
            <person name="Staggs R."/>
            <person name="Stansfield I."/>
            <person name="Stumpf M.P."/>
            <person name="Sudbery P.E."/>
            <person name="Srikantha T."/>
            <person name="Zeng Q."/>
            <person name="Berman J."/>
            <person name="Berriman M."/>
            <person name="Heitman J."/>
            <person name="Gow N.A."/>
            <person name="Lorenz M.C."/>
            <person name="Birren B.W."/>
            <person name="Kellis M."/>
            <person name="Cuomo C.A."/>
        </authorList>
    </citation>
    <scope>NUCLEOTIDE SEQUENCE [LARGE SCALE GENOMIC DNA]</scope>
    <source>
        <strain evidence="2">ATCC 6260 / CBS 566 / DSM 6381 / JCM 1539 / NBRC 10279 / NRRL Y-324</strain>
    </source>
</reference>
<organism evidence="1 2">
    <name type="scientific">Meyerozyma guilliermondii (strain ATCC 6260 / CBS 566 / DSM 6381 / JCM 1539 / NBRC 10279 / NRRL Y-324)</name>
    <name type="common">Yeast</name>
    <name type="synonym">Candida guilliermondii</name>
    <dbReference type="NCBI Taxonomy" id="294746"/>
    <lineage>
        <taxon>Eukaryota</taxon>
        <taxon>Fungi</taxon>
        <taxon>Dikarya</taxon>
        <taxon>Ascomycota</taxon>
        <taxon>Saccharomycotina</taxon>
        <taxon>Pichiomycetes</taxon>
        <taxon>Debaryomycetaceae</taxon>
        <taxon>Meyerozyma</taxon>
    </lineage>
</organism>
<keyword evidence="2" id="KW-1185">Reference proteome</keyword>
<dbReference type="VEuPathDB" id="FungiDB:PGUG_01079"/>
<sequence>MGHYLEFAQLGQMRIGCKRTITILKSLMLVNYGAEYVACDNTDLCRQYAAKQQEVVKYEQMAAKARFELLELWAQIGPGDSETPKNLKTLKKKASTLIQSQTTRIQAATEIPIRTVLADARNKQLENKLVAFGDKTSRFVNDLFKAKPHPSHDIANSSFDIENFSDVEEEYSIVYE</sequence>
<dbReference type="AlphaFoldDB" id="A5DCS4"/>
<gene>
    <name evidence="1" type="ORF">PGUG_01079</name>
</gene>
<evidence type="ECO:0000313" key="2">
    <source>
        <dbReference type="Proteomes" id="UP000001997"/>
    </source>
</evidence>
<proteinExistence type="predicted"/>
<dbReference type="HOGENOM" id="CLU_1525722_0_0_1"/>
<name>A5DCS4_PICGU</name>
<dbReference type="OrthoDB" id="5553745at2759"/>
<accession>A5DCS4</accession>
<protein>
    <submittedName>
        <fullName evidence="1">Uncharacterized protein</fullName>
    </submittedName>
</protein>
<dbReference type="GeneID" id="5128666"/>
<dbReference type="RefSeq" id="XP_001487702.1">
    <property type="nucleotide sequence ID" value="XM_001487652.1"/>
</dbReference>